<evidence type="ECO:0000313" key="2">
    <source>
        <dbReference type="Proteomes" id="UP000257109"/>
    </source>
</evidence>
<accession>A0A371FP02</accession>
<feature type="non-terminal residue" evidence="1">
    <location>
        <position position="255"/>
    </location>
</feature>
<proteinExistence type="predicted"/>
<dbReference type="STRING" id="157652.A0A371FP02"/>
<dbReference type="Proteomes" id="UP000257109">
    <property type="component" value="Unassembled WGS sequence"/>
</dbReference>
<dbReference type="PANTHER" id="PTHR28653:SF1">
    <property type="entry name" value="ATPASE SWSAP1"/>
    <property type="match status" value="1"/>
</dbReference>
<reference evidence="1" key="1">
    <citation type="submission" date="2018-05" db="EMBL/GenBank/DDBJ databases">
        <title>Draft genome of Mucuna pruriens seed.</title>
        <authorList>
            <person name="Nnadi N.E."/>
            <person name="Vos R."/>
            <person name="Hasami M.H."/>
            <person name="Devisetty U.K."/>
            <person name="Aguiy J.C."/>
        </authorList>
    </citation>
    <scope>NUCLEOTIDE SEQUENCE [LARGE SCALE GENOMIC DNA]</scope>
    <source>
        <strain evidence="1">JCA_2017</strain>
    </source>
</reference>
<dbReference type="GO" id="GO:0097196">
    <property type="term" value="C:Shu complex"/>
    <property type="evidence" value="ECO:0007669"/>
    <property type="project" value="TreeGrafter"/>
</dbReference>
<dbReference type="EMBL" id="QJKJ01008427">
    <property type="protein sequence ID" value="RDX79813.1"/>
    <property type="molecule type" value="Genomic_DNA"/>
</dbReference>
<name>A0A371FP02_MUCPR</name>
<evidence type="ECO:0000313" key="1">
    <source>
        <dbReference type="EMBL" id="RDX79813.1"/>
    </source>
</evidence>
<dbReference type="SUPFAM" id="SSF52540">
    <property type="entry name" value="P-loop containing nucleoside triphosphate hydrolases"/>
    <property type="match status" value="1"/>
</dbReference>
<dbReference type="OrthoDB" id="67296at2759"/>
<gene>
    <name evidence="1" type="ORF">CR513_39722</name>
</gene>
<dbReference type="InterPro" id="IPR027417">
    <property type="entry name" value="P-loop_NTPase"/>
</dbReference>
<comment type="caution">
    <text evidence="1">The sequence shown here is derived from an EMBL/GenBank/DDBJ whole genome shotgun (WGS) entry which is preliminary data.</text>
</comment>
<dbReference type="AlphaFoldDB" id="A0A371FP02"/>
<sequence>MVEMFFWRGSNSSHLQQFQNPSNLLLLSGPPSSGKTSLLFQFAFNVALHSNPNVIFICNRHSLDSKPPFLSQGIDPSSDVFHRIQMKYVNDDEDIRNYFAAFHLYDTLPAAVVIDDFGDFFDNKICQQRYSNPRGRDLAMVKTLALCHNAITFANQKGSCKLLLSDTLTHQGDSPRFHFIYKKWIQTTFIIKVSGVAEGDVSGSFILKDRSHSPTDHTGTIKAANYSIALQYLVFDGIVQHKPQSIFTSSPLKTD</sequence>
<dbReference type="GO" id="GO:0003697">
    <property type="term" value="F:single-stranded DNA binding"/>
    <property type="evidence" value="ECO:0007669"/>
    <property type="project" value="TreeGrafter"/>
</dbReference>
<protein>
    <submittedName>
        <fullName evidence="1">Uncharacterized protein</fullName>
    </submittedName>
</protein>
<dbReference type="PANTHER" id="PTHR28653">
    <property type="match status" value="1"/>
</dbReference>
<dbReference type="GO" id="GO:0000724">
    <property type="term" value="P:double-strand break repair via homologous recombination"/>
    <property type="evidence" value="ECO:0007669"/>
    <property type="project" value="TreeGrafter"/>
</dbReference>
<keyword evidence="2" id="KW-1185">Reference proteome</keyword>
<dbReference type="Gene3D" id="3.40.50.300">
    <property type="entry name" value="P-loop containing nucleotide triphosphate hydrolases"/>
    <property type="match status" value="1"/>
</dbReference>
<organism evidence="1 2">
    <name type="scientific">Mucuna pruriens</name>
    <name type="common">Velvet bean</name>
    <name type="synonym">Dolichos pruriens</name>
    <dbReference type="NCBI Taxonomy" id="157652"/>
    <lineage>
        <taxon>Eukaryota</taxon>
        <taxon>Viridiplantae</taxon>
        <taxon>Streptophyta</taxon>
        <taxon>Embryophyta</taxon>
        <taxon>Tracheophyta</taxon>
        <taxon>Spermatophyta</taxon>
        <taxon>Magnoliopsida</taxon>
        <taxon>eudicotyledons</taxon>
        <taxon>Gunneridae</taxon>
        <taxon>Pentapetalae</taxon>
        <taxon>rosids</taxon>
        <taxon>fabids</taxon>
        <taxon>Fabales</taxon>
        <taxon>Fabaceae</taxon>
        <taxon>Papilionoideae</taxon>
        <taxon>50 kb inversion clade</taxon>
        <taxon>NPAAA clade</taxon>
        <taxon>indigoferoid/millettioid clade</taxon>
        <taxon>Phaseoleae</taxon>
        <taxon>Mucuna</taxon>
    </lineage>
</organism>